<dbReference type="SUPFAM" id="SSF56784">
    <property type="entry name" value="HAD-like"/>
    <property type="match status" value="1"/>
</dbReference>
<dbReference type="SFLD" id="SFLDS00003">
    <property type="entry name" value="Haloacid_Dehalogenase"/>
    <property type="match status" value="1"/>
</dbReference>
<sequence>MSKISFVYFDVGGVALKDLSDTPKWQAILREIGLGKFDQDDVEEIYKSHDDDICTGKMHLDELIPLYEARFGIKVDKQYSLLRATIDNFEQNPSIWPLVKQCQSVCKIGLLTDMWTDMFPELVRRDLLPPVVWDLIIDSTVEGVRKPYSEIYEIAQSRANVPASEILFIDNREKNLVPALALGWQTFFYDSKNYDQANTTLAKFLTSVSHATIK</sequence>
<dbReference type="PANTHER" id="PTHR47829">
    <property type="entry name" value="HYDROLASE, PUTATIVE (AFU_ORTHOLOGUE AFUA_1G12880)-RELATED"/>
    <property type="match status" value="1"/>
</dbReference>
<dbReference type="InterPro" id="IPR023214">
    <property type="entry name" value="HAD_sf"/>
</dbReference>
<evidence type="ECO:0000313" key="1">
    <source>
        <dbReference type="EMBL" id="PIR98841.1"/>
    </source>
</evidence>
<dbReference type="Proteomes" id="UP000230796">
    <property type="component" value="Unassembled WGS sequence"/>
</dbReference>
<dbReference type="SFLD" id="SFLDG01129">
    <property type="entry name" value="C1.5:_HAD__Beta-PGM__Phosphata"/>
    <property type="match status" value="1"/>
</dbReference>
<organism evidence="1 2">
    <name type="scientific">Candidatus Collierbacteria bacterium CG10_big_fil_rev_8_21_14_0_10_44_9</name>
    <dbReference type="NCBI Taxonomy" id="1974535"/>
    <lineage>
        <taxon>Bacteria</taxon>
        <taxon>Candidatus Collieribacteriota</taxon>
    </lineage>
</organism>
<gene>
    <name evidence="1" type="ORF">COT87_02540</name>
</gene>
<proteinExistence type="predicted"/>
<evidence type="ECO:0008006" key="3">
    <source>
        <dbReference type="Google" id="ProtNLM"/>
    </source>
</evidence>
<name>A0A2H0VIC6_9BACT</name>
<dbReference type="InterPro" id="IPR052898">
    <property type="entry name" value="ACAD10-like"/>
</dbReference>
<dbReference type="InterPro" id="IPR036412">
    <property type="entry name" value="HAD-like_sf"/>
</dbReference>
<dbReference type="InterPro" id="IPR006439">
    <property type="entry name" value="HAD-SF_hydro_IA"/>
</dbReference>
<reference evidence="2" key="1">
    <citation type="submission" date="2017-09" db="EMBL/GenBank/DDBJ databases">
        <title>Depth-based differentiation of microbial function through sediment-hosted aquifers and enrichment of novel symbionts in the deep terrestrial subsurface.</title>
        <authorList>
            <person name="Probst A.J."/>
            <person name="Ladd B."/>
            <person name="Jarett J.K."/>
            <person name="Geller-Mcgrath D.E."/>
            <person name="Sieber C.M.K."/>
            <person name="Emerson J.B."/>
            <person name="Anantharaman K."/>
            <person name="Thomas B.C."/>
            <person name="Malmstrom R."/>
            <person name="Stieglmeier M."/>
            <person name="Klingl A."/>
            <person name="Woyke T."/>
            <person name="Ryan C.M."/>
            <person name="Banfield J.F."/>
        </authorList>
    </citation>
    <scope>NUCLEOTIDE SEQUENCE [LARGE SCALE GENOMIC DNA]</scope>
</reference>
<dbReference type="EMBL" id="PFAF01000051">
    <property type="protein sequence ID" value="PIR98841.1"/>
    <property type="molecule type" value="Genomic_DNA"/>
</dbReference>
<comment type="caution">
    <text evidence="1">The sequence shown here is derived from an EMBL/GenBank/DDBJ whole genome shotgun (WGS) entry which is preliminary data.</text>
</comment>
<evidence type="ECO:0000313" key="2">
    <source>
        <dbReference type="Proteomes" id="UP000230796"/>
    </source>
</evidence>
<dbReference type="PANTHER" id="PTHR47829:SF1">
    <property type="entry name" value="HAD FAMILY PHOSPHATASE"/>
    <property type="match status" value="1"/>
</dbReference>
<dbReference type="PRINTS" id="PR00413">
    <property type="entry name" value="HADHALOGNASE"/>
</dbReference>
<protein>
    <recommendedName>
        <fullName evidence="3">HAD family phosphatase</fullName>
    </recommendedName>
</protein>
<accession>A0A2H0VIC6</accession>
<dbReference type="AlphaFoldDB" id="A0A2H0VIC6"/>
<dbReference type="Gene3D" id="3.40.50.1000">
    <property type="entry name" value="HAD superfamily/HAD-like"/>
    <property type="match status" value="1"/>
</dbReference>